<dbReference type="InterPro" id="IPR006342">
    <property type="entry name" value="FkbM_mtfrase"/>
</dbReference>
<comment type="caution">
    <text evidence="2">The sequence shown here is derived from an EMBL/GenBank/DDBJ whole genome shotgun (WGS) entry which is preliminary data.</text>
</comment>
<dbReference type="GO" id="GO:0032259">
    <property type="term" value="P:methylation"/>
    <property type="evidence" value="ECO:0007669"/>
    <property type="project" value="UniProtKB-KW"/>
</dbReference>
<dbReference type="GO" id="GO:0008168">
    <property type="term" value="F:methyltransferase activity"/>
    <property type="evidence" value="ECO:0007669"/>
    <property type="project" value="UniProtKB-KW"/>
</dbReference>
<dbReference type="Gene3D" id="3.40.50.150">
    <property type="entry name" value="Vaccinia Virus protein VP39"/>
    <property type="match status" value="1"/>
</dbReference>
<keyword evidence="2" id="KW-0489">Methyltransferase</keyword>
<reference evidence="2 3" key="1">
    <citation type="submission" date="2024-09" db="EMBL/GenBank/DDBJ databases">
        <authorList>
            <person name="Sun Q."/>
            <person name="Mori K."/>
        </authorList>
    </citation>
    <scope>NUCLEOTIDE SEQUENCE [LARGE SCALE GENOMIC DNA]</scope>
    <source>
        <strain evidence="2 3">NCAIM B.02537</strain>
    </source>
</reference>
<feature type="domain" description="Methyltransferase FkbM" evidence="1">
    <location>
        <begin position="51"/>
        <end position="193"/>
    </location>
</feature>
<evidence type="ECO:0000313" key="3">
    <source>
        <dbReference type="Proteomes" id="UP001589943"/>
    </source>
</evidence>
<dbReference type="RefSeq" id="WP_379480176.1">
    <property type="nucleotide sequence ID" value="NZ_JBHLTL010000001.1"/>
</dbReference>
<dbReference type="EMBL" id="JBHLTL010000001">
    <property type="protein sequence ID" value="MFC0588683.1"/>
    <property type="molecule type" value="Genomic_DNA"/>
</dbReference>
<sequence>MSVMDAVRRVLRPYYKAAFPASWAVRSYSQEGEDILIGPLLEHIQAGFYVDVGCHHPYRFSNTYRLYRRGWSGLCIDPLPGVTEAFARARPRDVVVAAGISQEPGELEYVMFNEPALNTFDPALAEAQSARPAYHVIQRKKVATLPLRDVLARHGVGQIDFMTVDVEGLDLQVLASNDWQRWRPRLVLAESLSARLDTIFDDPLYRFMVVQGYAGVQKIGRNILFLLDEA</sequence>
<name>A0ABV6PHW2_9SPHN</name>
<keyword evidence="3" id="KW-1185">Reference proteome</keyword>
<dbReference type="InterPro" id="IPR029063">
    <property type="entry name" value="SAM-dependent_MTases_sf"/>
</dbReference>
<evidence type="ECO:0000259" key="1">
    <source>
        <dbReference type="Pfam" id="PF05050"/>
    </source>
</evidence>
<dbReference type="Pfam" id="PF05050">
    <property type="entry name" value="Methyltransf_21"/>
    <property type="match status" value="1"/>
</dbReference>
<proteinExistence type="predicted"/>
<dbReference type="PANTHER" id="PTHR34009">
    <property type="entry name" value="PROTEIN STAR"/>
    <property type="match status" value="1"/>
</dbReference>
<accession>A0ABV6PHW2</accession>
<dbReference type="NCBIfam" id="TIGR01444">
    <property type="entry name" value="fkbM_fam"/>
    <property type="match status" value="1"/>
</dbReference>
<dbReference type="SUPFAM" id="SSF53335">
    <property type="entry name" value="S-adenosyl-L-methionine-dependent methyltransferases"/>
    <property type="match status" value="1"/>
</dbReference>
<organism evidence="2 3">
    <name type="scientific">Novosphingobium aquiterrae</name>
    <dbReference type="NCBI Taxonomy" id="624388"/>
    <lineage>
        <taxon>Bacteria</taxon>
        <taxon>Pseudomonadati</taxon>
        <taxon>Pseudomonadota</taxon>
        <taxon>Alphaproteobacteria</taxon>
        <taxon>Sphingomonadales</taxon>
        <taxon>Sphingomonadaceae</taxon>
        <taxon>Novosphingobium</taxon>
    </lineage>
</organism>
<dbReference type="InterPro" id="IPR053202">
    <property type="entry name" value="EGF_Rcpt_Signaling_Reg"/>
</dbReference>
<evidence type="ECO:0000313" key="2">
    <source>
        <dbReference type="EMBL" id="MFC0588683.1"/>
    </source>
</evidence>
<gene>
    <name evidence="2" type="ORF">ACFFF7_04595</name>
</gene>
<keyword evidence="2" id="KW-0808">Transferase</keyword>
<dbReference type="Proteomes" id="UP001589943">
    <property type="component" value="Unassembled WGS sequence"/>
</dbReference>
<protein>
    <submittedName>
        <fullName evidence="2">FkbM family methyltransferase</fullName>
    </submittedName>
</protein>
<dbReference type="PANTHER" id="PTHR34009:SF2">
    <property type="entry name" value="PROTEIN STAR"/>
    <property type="match status" value="1"/>
</dbReference>